<dbReference type="AlphaFoldDB" id="G0VN57"/>
<sequence length="36" mass="4210">MMFEAMAFKFCPLHIKLSTSNFKLKKGLPLCDKPFF</sequence>
<dbReference type="EMBL" id="HE576794">
    <property type="protein sequence ID" value="CCC72885.1"/>
    <property type="molecule type" value="Genomic_DNA"/>
</dbReference>
<dbReference type="KEGG" id="med:MELS_0663"/>
<proteinExistence type="predicted"/>
<reference evidence="1 2" key="1">
    <citation type="journal article" date="2011" name="J. Bacteriol.">
        <title>Genome Sequence of the Ruminal Bacterium Megasphaera elsdenii.</title>
        <authorList>
            <person name="Marx H."/>
            <person name="Graf A.B."/>
            <person name="Tatto N."/>
            <person name="Thallinger G.G."/>
            <person name="Mattanovich D."/>
            <person name="Sauer M."/>
        </authorList>
    </citation>
    <scope>NUCLEOTIDE SEQUENCE [LARGE SCALE GENOMIC DNA]</scope>
    <source>
        <strain evidence="1 2">DSM 20460</strain>
    </source>
</reference>
<dbReference type="HOGENOM" id="CLU_216389_0_0_9"/>
<organism evidence="1 2">
    <name type="scientific">Megasphaera elsdenii DSM 20460</name>
    <dbReference type="NCBI Taxonomy" id="1064535"/>
    <lineage>
        <taxon>Bacteria</taxon>
        <taxon>Bacillati</taxon>
        <taxon>Bacillota</taxon>
        <taxon>Negativicutes</taxon>
        <taxon>Veillonellales</taxon>
        <taxon>Veillonellaceae</taxon>
        <taxon>Megasphaera</taxon>
    </lineage>
</organism>
<protein>
    <submittedName>
        <fullName evidence="1">Uncharacterized protein</fullName>
    </submittedName>
</protein>
<evidence type="ECO:0000313" key="2">
    <source>
        <dbReference type="Proteomes" id="UP000010111"/>
    </source>
</evidence>
<accession>G0VN57</accession>
<gene>
    <name evidence="1" type="ORF">MELS_0663</name>
</gene>
<keyword evidence="2" id="KW-1185">Reference proteome</keyword>
<evidence type="ECO:0000313" key="1">
    <source>
        <dbReference type="EMBL" id="CCC72885.1"/>
    </source>
</evidence>
<name>G0VN57_MEGEL</name>
<dbReference type="Proteomes" id="UP000010111">
    <property type="component" value="Chromosome"/>
</dbReference>